<dbReference type="Proteomes" id="UP000199071">
    <property type="component" value="Unassembled WGS sequence"/>
</dbReference>
<dbReference type="EMBL" id="FMXQ01000011">
    <property type="protein sequence ID" value="SDB54097.1"/>
    <property type="molecule type" value="Genomic_DNA"/>
</dbReference>
<sequence length="321" mass="31946">MGRIFRAATLAFFVLLAPSLADDDRRVVLDRATSQDLLETGKILLVGAKDDEQRGRALRLMELAAAAGLATAANELGRFYLAGGGGIAADAGKARAYLDQAIAAGNSYSGIVLGQVLIRGEGLPQDVPAGIALLDAQIPGGNVAAAAGELGRLYLTGGGGIAADAAKARAYLDQAIAAGNSYSGIVLGQALLRGEGLPQDVPAAVAALAAQIPDGNVAAAASELGRFYLTGGGGIAADAGKARAYLDQAIAGGNGYSGVVLGQALIRGEGLPQDVPAGIRALKSQIPDGNVAAAAGELGRFYLAGGGRVAADAGKARAYLD</sequence>
<keyword evidence="2" id="KW-0677">Repeat</keyword>
<feature type="non-terminal residue" evidence="4">
    <location>
        <position position="321"/>
    </location>
</feature>
<reference evidence="4 5" key="1">
    <citation type="submission" date="2016-10" db="EMBL/GenBank/DDBJ databases">
        <authorList>
            <person name="de Groot N.N."/>
        </authorList>
    </citation>
    <scope>NUCLEOTIDE SEQUENCE [LARGE SCALE GENOMIC DNA]</scope>
    <source>
        <strain evidence="4 5">ATCC 35022</strain>
    </source>
</reference>
<feature type="signal peptide" evidence="3">
    <location>
        <begin position="1"/>
        <end position="21"/>
    </location>
</feature>
<gene>
    <name evidence="4" type="ORF">SAMN02982931_04248</name>
</gene>
<accession>A0A1G6E9G2</accession>
<evidence type="ECO:0008006" key="6">
    <source>
        <dbReference type="Google" id="ProtNLM"/>
    </source>
</evidence>
<organism evidence="4 5">
    <name type="scientific">Bauldia litoralis</name>
    <dbReference type="NCBI Taxonomy" id="665467"/>
    <lineage>
        <taxon>Bacteria</taxon>
        <taxon>Pseudomonadati</taxon>
        <taxon>Pseudomonadota</taxon>
        <taxon>Alphaproteobacteria</taxon>
        <taxon>Hyphomicrobiales</taxon>
        <taxon>Kaistiaceae</taxon>
        <taxon>Bauldia</taxon>
    </lineage>
</organism>
<keyword evidence="5" id="KW-1185">Reference proteome</keyword>
<dbReference type="InterPro" id="IPR006597">
    <property type="entry name" value="Sel1-like"/>
</dbReference>
<dbReference type="InterPro" id="IPR040239">
    <property type="entry name" value="HcpB-like"/>
</dbReference>
<dbReference type="Gene3D" id="1.25.40.10">
    <property type="entry name" value="Tetratricopeptide repeat domain"/>
    <property type="match status" value="1"/>
</dbReference>
<dbReference type="InterPro" id="IPR011990">
    <property type="entry name" value="TPR-like_helical_dom_sf"/>
</dbReference>
<dbReference type="PANTHER" id="PTHR13891:SF1">
    <property type="entry name" value="CYTOCHROME C OXIDASE ASSEMBLY FACTOR 7"/>
    <property type="match status" value="1"/>
</dbReference>
<evidence type="ECO:0000256" key="1">
    <source>
        <dbReference type="ARBA" id="ARBA00008486"/>
    </source>
</evidence>
<dbReference type="Pfam" id="PF08238">
    <property type="entry name" value="Sel1"/>
    <property type="match status" value="6"/>
</dbReference>
<evidence type="ECO:0000256" key="3">
    <source>
        <dbReference type="SAM" id="SignalP"/>
    </source>
</evidence>
<name>A0A1G6E9G2_9HYPH</name>
<dbReference type="SMART" id="SM00671">
    <property type="entry name" value="SEL1"/>
    <property type="match status" value="3"/>
</dbReference>
<dbReference type="STRING" id="665467.SAMN02982931_04248"/>
<protein>
    <recommendedName>
        <fullName evidence="6">TPR repeat</fullName>
    </recommendedName>
</protein>
<evidence type="ECO:0000313" key="4">
    <source>
        <dbReference type="EMBL" id="SDB54097.1"/>
    </source>
</evidence>
<evidence type="ECO:0000256" key="2">
    <source>
        <dbReference type="ARBA" id="ARBA00022737"/>
    </source>
</evidence>
<evidence type="ECO:0000313" key="5">
    <source>
        <dbReference type="Proteomes" id="UP000199071"/>
    </source>
</evidence>
<feature type="chain" id="PRO_5011454854" description="TPR repeat" evidence="3">
    <location>
        <begin position="22"/>
        <end position="321"/>
    </location>
</feature>
<dbReference type="AlphaFoldDB" id="A0A1G6E9G2"/>
<comment type="similarity">
    <text evidence="1">Belongs to the hcp beta-lactamase family.</text>
</comment>
<proteinExistence type="inferred from homology"/>
<dbReference type="SUPFAM" id="SSF81901">
    <property type="entry name" value="HCP-like"/>
    <property type="match status" value="3"/>
</dbReference>
<keyword evidence="3" id="KW-0732">Signal</keyword>
<dbReference type="PANTHER" id="PTHR13891">
    <property type="entry name" value="CYTOCHROME C OXIDASE ASSEMBLY FACTOR 7"/>
    <property type="match status" value="1"/>
</dbReference>